<dbReference type="Proteomes" id="UP000553343">
    <property type="component" value="Unassembled WGS sequence"/>
</dbReference>
<dbReference type="EMBL" id="JACADJ010000069">
    <property type="protein sequence ID" value="NWH06333.1"/>
    <property type="molecule type" value="Genomic_DNA"/>
</dbReference>
<reference evidence="1 2" key="1">
    <citation type="submission" date="2020-06" db="EMBL/GenBank/DDBJ databases">
        <title>High-quality draft genome of sulfate reducer Desulfobacter latus type strain AcrS2 isolated from marine sediment.</title>
        <authorList>
            <person name="Hoppe M."/>
            <person name="Larsen C.K."/>
            <person name="Marshall I.P.G."/>
            <person name="Schramm A."/>
            <person name="Marietou A.G."/>
        </authorList>
    </citation>
    <scope>NUCLEOTIDE SEQUENCE [LARGE SCALE GENOMIC DNA]</scope>
    <source>
        <strain evidence="1 2">AcRS2</strain>
    </source>
</reference>
<organism evidence="1 2">
    <name type="scientific">Desulfobacter latus</name>
    <dbReference type="NCBI Taxonomy" id="2292"/>
    <lineage>
        <taxon>Bacteria</taxon>
        <taxon>Pseudomonadati</taxon>
        <taxon>Thermodesulfobacteriota</taxon>
        <taxon>Desulfobacteria</taxon>
        <taxon>Desulfobacterales</taxon>
        <taxon>Desulfobacteraceae</taxon>
        <taxon>Desulfobacter</taxon>
    </lineage>
</organism>
<accession>A0A850T3K1</accession>
<sequence>MKVEPAICKIRVTYPVFNLYIGAWPLIPQYLSDAYTPFPGYNGFGGGYLKPEKIFRAKFFQISLKSSTGFGYISESASAAVTAGEFLSKIDGWLNGWKKCLNVAPFIIKMKNWKAHPLNV</sequence>
<proteinExistence type="predicted"/>
<keyword evidence="2" id="KW-1185">Reference proteome</keyword>
<evidence type="ECO:0000313" key="2">
    <source>
        <dbReference type="Proteomes" id="UP000553343"/>
    </source>
</evidence>
<comment type="caution">
    <text evidence="1">The sequence shown here is derived from an EMBL/GenBank/DDBJ whole genome shotgun (WGS) entry which is preliminary data.</text>
</comment>
<dbReference type="AlphaFoldDB" id="A0A850T3K1"/>
<name>A0A850T3K1_9BACT</name>
<evidence type="ECO:0000313" key="1">
    <source>
        <dbReference type="EMBL" id="NWH06333.1"/>
    </source>
</evidence>
<protein>
    <submittedName>
        <fullName evidence="1">Uncharacterized protein</fullName>
    </submittedName>
</protein>
<gene>
    <name evidence="1" type="ORF">HXW94_15310</name>
</gene>